<dbReference type="RefSeq" id="WP_161436660.1">
    <property type="nucleotide sequence ID" value="NZ_WXYO01000007.1"/>
</dbReference>
<dbReference type="Pfam" id="PF18962">
    <property type="entry name" value="Por_Secre_tail"/>
    <property type="match status" value="1"/>
</dbReference>
<evidence type="ECO:0000256" key="1">
    <source>
        <dbReference type="ARBA" id="ARBA00022729"/>
    </source>
</evidence>
<dbReference type="Proteomes" id="UP000475249">
    <property type="component" value="Unassembled WGS sequence"/>
</dbReference>
<proteinExistence type="predicted"/>
<keyword evidence="1" id="KW-0732">Signal</keyword>
<dbReference type="InterPro" id="IPR026444">
    <property type="entry name" value="Secre_tail"/>
</dbReference>
<evidence type="ECO:0000256" key="2">
    <source>
        <dbReference type="SAM" id="Phobius"/>
    </source>
</evidence>
<evidence type="ECO:0000313" key="4">
    <source>
        <dbReference type="EMBL" id="NAS13631.1"/>
    </source>
</evidence>
<keyword evidence="2" id="KW-1133">Transmembrane helix</keyword>
<dbReference type="NCBIfam" id="TIGR04183">
    <property type="entry name" value="Por_Secre_tail"/>
    <property type="match status" value="1"/>
</dbReference>
<comment type="caution">
    <text evidence="4">The sequence shown here is derived from an EMBL/GenBank/DDBJ whole genome shotgun (WGS) entry which is preliminary data.</text>
</comment>
<evidence type="ECO:0000259" key="3">
    <source>
        <dbReference type="Pfam" id="PF18962"/>
    </source>
</evidence>
<name>A0A6L9EG16_9FLAO</name>
<dbReference type="AlphaFoldDB" id="A0A6L9EG16"/>
<gene>
    <name evidence="4" type="ORF">GTQ38_16580</name>
</gene>
<feature type="transmembrane region" description="Helical" evidence="2">
    <location>
        <begin position="20"/>
        <end position="39"/>
    </location>
</feature>
<sequence length="1201" mass="125986">MGKKLLVKKITDQDSGLWEWLIPLFLICFLFFSSNTFALSGPEVPSSEALNIDGGEISGGPFEFCVGDGIPDNVSGITLTGNNTENSQWVVTDEAGTILGLPPTPEAVDFDGAGPGVCLIWHLSYADGLLGLEAGNNTATDLIGSYDFSNSITVYRNQPDGGVLTGGPYEFIVGDGIADNVSSVELSGNSGAYSQWVVTDEAGTILGLPPSPEAVDFDGAGPGVCLIWHLSYEDGLTGLEAGNNATTDLQGCYDLSNDIRVVRRELDGGTISTEDETELCLTGEEIFLNFEVSGEYGLNTYWIQTERANGKIIKVQSSSEFGFDFPAWCTIYHISFGTVTGLSPGNFIGDLGGTFDLSNGIDVYRSEAIGGEISGGPFQFRVSDGQADHVSGVYVSGNKGANSQWVVTDEAGTILGLPPTPEAVDFDGAGPGVCLIWHLSYADGLTGLEAGNNALTDLEGCYDLSNEVRVERIEVIGGEISGGPFEFCVGDDVPDNVSGVSLSGNSGSNSQWVVTDEAGTILGLPPTPEAVDFDGAGPGVCLIWHLSYEDGLTGLEPGNNALTDLYGYYDLSNEIRVYRDQPEGGEVTGGPFEFLVGDGLPDNIWVDVSGNSGDNFQWVITDEEGNILGLPGNPEEVNFDGAGPGVCLVWHLSYSDGLTGLEMGNNALTDLEGCYDFSNYAKVVRTTVNGGEISGGPFEFCVGDGEADNVSGITLSGNIGANSQWVVTDDSGTILGLPPMPSAVDFDGAGPGLCLIWHLSYADGLTGLEAGNNALTDLDGDYDLSNEIAVYRNQPEGGELSGGPYEFLVGDGNPDNVMNVVLSGNSGANSQWVVTDEAGTILGLPPAPEAVDFDGAGPGVCLIWHLSYADGLMGLEAGNNALTDLYGCYDLSNEVRVVRKTVSGGEIAGGPFEFCVGDDQPDNVSGVTLNGNVGPNSQWVVTDEAGMILGLPPNPEAVNFDGAGPGVCLIWHLSYEDGLTGLEAGNNALTDLMGYYDLSNDIRVYRNQPEGGEISGGPFEFTVGDGVPDNVSGVSVSGNSGANSQWVVTDEEGLILGLPPNPEAVDFDGAGVGVCLIWHLSYADGLTGLEAGNNALTDLVGCYDLSNEVRVERVDAQAGKSSVTLFPIPAKGVLNVVSKEMDASKASFNLFDLGGNNITARLRPIDDEGTSFDIQSLPSGMYFLQIRDENGRSYTKKIIKQ</sequence>
<organism evidence="4 5">
    <name type="scientific">Poritiphilus flavus</name>
    <dbReference type="NCBI Taxonomy" id="2697053"/>
    <lineage>
        <taxon>Bacteria</taxon>
        <taxon>Pseudomonadati</taxon>
        <taxon>Bacteroidota</taxon>
        <taxon>Flavobacteriia</taxon>
        <taxon>Flavobacteriales</taxon>
        <taxon>Flavobacteriaceae</taxon>
        <taxon>Poritiphilus</taxon>
    </lineage>
</organism>
<accession>A0A6L9EG16</accession>
<feature type="domain" description="Secretion system C-terminal sorting" evidence="3">
    <location>
        <begin position="1125"/>
        <end position="1199"/>
    </location>
</feature>
<keyword evidence="2" id="KW-0812">Transmembrane</keyword>
<evidence type="ECO:0000313" key="5">
    <source>
        <dbReference type="Proteomes" id="UP000475249"/>
    </source>
</evidence>
<protein>
    <submittedName>
        <fullName evidence="4">T9SS type A sorting domain-containing protein</fullName>
    </submittedName>
</protein>
<reference evidence="4 5" key="1">
    <citation type="submission" date="2020-01" db="EMBL/GenBank/DDBJ databases">
        <title>Bacteria diversity of Porities sp.</title>
        <authorList>
            <person name="Wang G."/>
        </authorList>
    </citation>
    <scope>NUCLEOTIDE SEQUENCE [LARGE SCALE GENOMIC DNA]</scope>
    <source>
        <strain evidence="4 5">R33</strain>
    </source>
</reference>
<dbReference type="EMBL" id="WXYO01000007">
    <property type="protein sequence ID" value="NAS13631.1"/>
    <property type="molecule type" value="Genomic_DNA"/>
</dbReference>
<keyword evidence="2" id="KW-0472">Membrane</keyword>
<keyword evidence="5" id="KW-1185">Reference proteome</keyword>